<evidence type="ECO:0000313" key="3">
    <source>
        <dbReference type="Proteomes" id="UP001501821"/>
    </source>
</evidence>
<evidence type="ECO:0000313" key="2">
    <source>
        <dbReference type="EMBL" id="GAA3804812.1"/>
    </source>
</evidence>
<name>A0ABP7HVS0_9ACTN</name>
<keyword evidence="3" id="KW-1185">Reference proteome</keyword>
<reference evidence="3" key="1">
    <citation type="journal article" date="2019" name="Int. J. Syst. Evol. Microbiol.">
        <title>The Global Catalogue of Microorganisms (GCM) 10K type strain sequencing project: providing services to taxonomists for standard genome sequencing and annotation.</title>
        <authorList>
            <consortium name="The Broad Institute Genomics Platform"/>
            <consortium name="The Broad Institute Genome Sequencing Center for Infectious Disease"/>
            <person name="Wu L."/>
            <person name="Ma J."/>
        </authorList>
    </citation>
    <scope>NUCLEOTIDE SEQUENCE [LARGE SCALE GENOMIC DNA]</scope>
    <source>
        <strain evidence="3">JCM 16953</strain>
    </source>
</reference>
<gene>
    <name evidence="2" type="ORF">GCM10022242_05060</name>
</gene>
<accession>A0ABP7HVS0</accession>
<dbReference type="EMBL" id="BAABAH010000001">
    <property type="protein sequence ID" value="GAA3804812.1"/>
    <property type="molecule type" value="Genomic_DNA"/>
</dbReference>
<organism evidence="2 3">
    <name type="scientific">Nocardioides panacisoli</name>
    <dbReference type="NCBI Taxonomy" id="627624"/>
    <lineage>
        <taxon>Bacteria</taxon>
        <taxon>Bacillati</taxon>
        <taxon>Actinomycetota</taxon>
        <taxon>Actinomycetes</taxon>
        <taxon>Propionibacteriales</taxon>
        <taxon>Nocardioidaceae</taxon>
        <taxon>Nocardioides</taxon>
    </lineage>
</organism>
<comment type="caution">
    <text evidence="2">The sequence shown here is derived from an EMBL/GenBank/DDBJ whole genome shotgun (WGS) entry which is preliminary data.</text>
</comment>
<feature type="domain" description="ER-bound oxygenase mpaB/mpaB'/Rubber oxygenase catalytic" evidence="1">
    <location>
        <begin position="157"/>
        <end position="376"/>
    </location>
</feature>
<dbReference type="Proteomes" id="UP001501821">
    <property type="component" value="Unassembled WGS sequence"/>
</dbReference>
<dbReference type="InterPro" id="IPR018713">
    <property type="entry name" value="MPAB/Lcp_cat_dom"/>
</dbReference>
<dbReference type="Pfam" id="PF09995">
    <property type="entry name" value="MPAB_Lcp_cat"/>
    <property type="match status" value="1"/>
</dbReference>
<dbReference type="PANTHER" id="PTHR37539:SF1">
    <property type="entry name" value="ER-BOUND OXYGENASE MPAB_MPAB'_RUBBER OXYGENASE CATALYTIC DOMAIN-CONTAINING PROTEIN"/>
    <property type="match status" value="1"/>
</dbReference>
<sequence length="420" mass="46587">MTTEQAVPASTGSFPSRYREAEARGARLGRPLKVMGRVSGVDEALMERIGRAFGERDELGARLADAIRMRASDPGRVSMAQLRTALECGIDAVPDPPPALADFFAAVMDTPDWVDWDLLDEGAKVSRRLGQNAADVLTQLSLIGGYRFGGPSDLLVATGGLVGDSTRRRLGETQKWTVELSRPQSLRPPVGGGPGGEAWRLTVHVRAMHALVNAAFEPRWDAARWGLPINMADQASTLFLFDGVLIIGCRGLGVRVTGRESRALMHLWKYVGWLLGVDAEFLVDDEWERHRQSYHVLLAQADISEAGPRLAQAILEAQKGRRYAGWPGWLQGVRARFERERLLSMLTVFLGPASMRELGLPLRPPWAHAYVLALNTWRYRVLARTSWGRERLLAWGDRVSQRILDSHFDDEEAKVGELPV</sequence>
<dbReference type="PANTHER" id="PTHR37539">
    <property type="entry name" value="SECRETED PROTEIN-RELATED"/>
    <property type="match status" value="1"/>
</dbReference>
<proteinExistence type="predicted"/>
<protein>
    <submittedName>
        <fullName evidence="2">Oxygenase MpaB family protein</fullName>
    </submittedName>
</protein>
<dbReference type="RefSeq" id="WP_344772216.1">
    <property type="nucleotide sequence ID" value="NZ_BAABAH010000001.1"/>
</dbReference>
<dbReference type="InterPro" id="IPR037473">
    <property type="entry name" value="Lcp-like"/>
</dbReference>
<evidence type="ECO:0000259" key="1">
    <source>
        <dbReference type="Pfam" id="PF09995"/>
    </source>
</evidence>